<dbReference type="SUPFAM" id="SSF54786">
    <property type="entry name" value="YcfA/nrd intein domain"/>
    <property type="match status" value="1"/>
</dbReference>
<dbReference type="EMBL" id="CP013232">
    <property type="protein sequence ID" value="AMO96602.1"/>
    <property type="molecule type" value="Genomic_DNA"/>
</dbReference>
<dbReference type="InterPro" id="IPR012933">
    <property type="entry name" value="HicA_mRNA_interferase"/>
</dbReference>
<dbReference type="PATRIC" id="fig|158899.10.peg.3955"/>
<dbReference type="Proteomes" id="UP000072421">
    <property type="component" value="Chromosome"/>
</dbReference>
<sequence length="76" mass="8567">MVSNFGYIEIAEASKGCAVKQSEFVKWLTQQGATFKDGSKHIKVYLHGKQSHLPRHQNKELKTGLVEGVKKQLNLK</sequence>
<reference evidence="1 2" key="1">
    <citation type="submission" date="2015-11" db="EMBL/GenBank/DDBJ databases">
        <title>Exploring the genomic traits of fungus-feeding bacterial genus Collimonas.</title>
        <authorList>
            <person name="Song C."/>
            <person name="Schmidt R."/>
            <person name="de Jager V."/>
            <person name="Krzyzanowska D."/>
            <person name="Jongedijk E."/>
            <person name="Cankar K."/>
            <person name="Beekwilder J."/>
            <person name="van Veen A."/>
            <person name="de Boer W."/>
            <person name="van Veen J.A."/>
            <person name="Garbeva P."/>
        </authorList>
    </citation>
    <scope>NUCLEOTIDE SEQUENCE [LARGE SCALE GENOMIC DNA]</scope>
    <source>
        <strain evidence="1 2">Ter6</strain>
    </source>
</reference>
<protein>
    <submittedName>
        <fullName evidence="1">Putative mRNA interferase HicA domain protein</fullName>
    </submittedName>
</protein>
<dbReference type="AlphaFoldDB" id="A0A127PFL6"/>
<evidence type="ECO:0000313" key="2">
    <source>
        <dbReference type="Proteomes" id="UP000072421"/>
    </source>
</evidence>
<accession>A0A127PFL6</accession>
<evidence type="ECO:0000313" key="1">
    <source>
        <dbReference type="EMBL" id="AMO96602.1"/>
    </source>
</evidence>
<dbReference type="GO" id="GO:0003729">
    <property type="term" value="F:mRNA binding"/>
    <property type="evidence" value="ECO:0007669"/>
    <property type="project" value="InterPro"/>
</dbReference>
<dbReference type="RefSeq" id="WP_335340292.1">
    <property type="nucleotide sequence ID" value="NZ_CP013232.1"/>
</dbReference>
<proteinExistence type="predicted"/>
<organism evidence="1">
    <name type="scientific">Collimonas fungivorans</name>
    <dbReference type="NCBI Taxonomy" id="158899"/>
    <lineage>
        <taxon>Bacteria</taxon>
        <taxon>Pseudomonadati</taxon>
        <taxon>Pseudomonadota</taxon>
        <taxon>Betaproteobacteria</taxon>
        <taxon>Burkholderiales</taxon>
        <taxon>Oxalobacteraceae</taxon>
        <taxon>Collimonas</taxon>
    </lineage>
</organism>
<dbReference type="Pfam" id="PF07927">
    <property type="entry name" value="HicA_toxin"/>
    <property type="match status" value="1"/>
</dbReference>
<name>A0A127PFL6_9BURK</name>
<gene>
    <name evidence="1" type="ORF">CFter6_3987</name>
</gene>